<evidence type="ECO:0000313" key="7">
    <source>
        <dbReference type="Proteomes" id="UP001600888"/>
    </source>
</evidence>
<keyword evidence="4" id="KW-0456">Lyase</keyword>
<dbReference type="PANTHER" id="PTHR33337">
    <property type="entry name" value="GFA DOMAIN-CONTAINING PROTEIN"/>
    <property type="match status" value="1"/>
</dbReference>
<dbReference type="Proteomes" id="UP001600888">
    <property type="component" value="Unassembled WGS sequence"/>
</dbReference>
<feature type="domain" description="CENP-V/GFA" evidence="5">
    <location>
        <begin position="1"/>
        <end position="129"/>
    </location>
</feature>
<evidence type="ECO:0000256" key="3">
    <source>
        <dbReference type="ARBA" id="ARBA00022833"/>
    </source>
</evidence>
<reference evidence="6 7" key="1">
    <citation type="submission" date="2024-03" db="EMBL/GenBank/DDBJ databases">
        <title>A high-quality draft genome sequence of Diaporthe vaccinii, a causative agent of upright dieback and viscid rot disease in cranberry plants.</title>
        <authorList>
            <person name="Sarrasin M."/>
            <person name="Lang B.F."/>
            <person name="Burger G."/>
        </authorList>
    </citation>
    <scope>NUCLEOTIDE SEQUENCE [LARGE SCALE GENOMIC DNA]</scope>
    <source>
        <strain evidence="6 7">IS7</strain>
    </source>
</reference>
<evidence type="ECO:0000256" key="2">
    <source>
        <dbReference type="ARBA" id="ARBA00022723"/>
    </source>
</evidence>
<keyword evidence="3" id="KW-0862">Zinc</keyword>
<dbReference type="InterPro" id="IPR006913">
    <property type="entry name" value="CENP-V/GFA"/>
</dbReference>
<dbReference type="InterPro" id="IPR011057">
    <property type="entry name" value="Mss4-like_sf"/>
</dbReference>
<dbReference type="PANTHER" id="PTHR33337:SF43">
    <property type="entry name" value="CENP-V_GFA DOMAIN-CONTAINING PROTEIN"/>
    <property type="match status" value="1"/>
</dbReference>
<dbReference type="Pfam" id="PF04828">
    <property type="entry name" value="GFA"/>
    <property type="match status" value="1"/>
</dbReference>
<keyword evidence="2" id="KW-0479">Metal-binding</keyword>
<protein>
    <recommendedName>
        <fullName evidence="5">CENP-V/GFA domain-containing protein</fullName>
    </recommendedName>
</protein>
<evidence type="ECO:0000313" key="6">
    <source>
        <dbReference type="EMBL" id="KAL2275179.1"/>
    </source>
</evidence>
<organism evidence="6 7">
    <name type="scientific">Diaporthe vaccinii</name>
    <dbReference type="NCBI Taxonomy" id="105482"/>
    <lineage>
        <taxon>Eukaryota</taxon>
        <taxon>Fungi</taxon>
        <taxon>Dikarya</taxon>
        <taxon>Ascomycota</taxon>
        <taxon>Pezizomycotina</taxon>
        <taxon>Sordariomycetes</taxon>
        <taxon>Sordariomycetidae</taxon>
        <taxon>Diaporthales</taxon>
        <taxon>Diaporthaceae</taxon>
        <taxon>Diaporthe</taxon>
        <taxon>Diaporthe eres species complex</taxon>
    </lineage>
</organism>
<evidence type="ECO:0000256" key="1">
    <source>
        <dbReference type="ARBA" id="ARBA00005495"/>
    </source>
</evidence>
<dbReference type="PROSITE" id="PS51891">
    <property type="entry name" value="CENP_V_GFA"/>
    <property type="match status" value="1"/>
</dbReference>
<evidence type="ECO:0000256" key="4">
    <source>
        <dbReference type="ARBA" id="ARBA00023239"/>
    </source>
</evidence>
<dbReference type="Gene3D" id="3.90.1590.10">
    <property type="entry name" value="glutathione-dependent formaldehyde- activating enzyme (gfa)"/>
    <property type="match status" value="1"/>
</dbReference>
<name>A0ABR4DYD9_9PEZI</name>
<accession>A0ABR4DYD9</accession>
<comment type="caution">
    <text evidence="6">The sequence shown here is derived from an EMBL/GenBank/DDBJ whole genome shotgun (WGS) entry which is preliminary data.</text>
</comment>
<sequence length="147" mass="16489">MEGECLCKAVKVRVKDDELFSGRRRGHICHCANCRKVAGGIFGANLLIEEFKVEFPNGKDGLKVYVDPDTLSGTPLNRCFCGTCGCPIFSQTPLYKDMIILKLGIYSDVPEPEWESFVKDKQSWEKPFEGTIQYKGKSKGEKMPDSI</sequence>
<gene>
    <name evidence="6" type="ORF">FJTKL_02408</name>
</gene>
<comment type="similarity">
    <text evidence="1">Belongs to the Gfa family.</text>
</comment>
<dbReference type="SUPFAM" id="SSF51316">
    <property type="entry name" value="Mss4-like"/>
    <property type="match status" value="1"/>
</dbReference>
<keyword evidence="7" id="KW-1185">Reference proteome</keyword>
<evidence type="ECO:0000259" key="5">
    <source>
        <dbReference type="PROSITE" id="PS51891"/>
    </source>
</evidence>
<proteinExistence type="inferred from homology"/>
<dbReference type="EMBL" id="JBAWTH010000140">
    <property type="protein sequence ID" value="KAL2275179.1"/>
    <property type="molecule type" value="Genomic_DNA"/>
</dbReference>